<evidence type="ECO:0000256" key="1">
    <source>
        <dbReference type="SAM" id="SignalP"/>
    </source>
</evidence>
<dbReference type="SUPFAM" id="SSF50998">
    <property type="entry name" value="Quinoprotein alcohol dehydrogenase-like"/>
    <property type="match status" value="1"/>
</dbReference>
<name>A0A2Z4IDQ0_9BACT</name>
<keyword evidence="3" id="KW-1185">Reference proteome</keyword>
<sequence>MKTNLLILVFLASTLVAACVSRADNEHNSIRPDSSVREVVVCGDDKVLIFSRTDGGYQKEWEWSAANSKDMPSGYVGYFKTNDECKPVGDNRLLITSSGGGAALVERSTGNTLFYAHVPNAHSAEYLPEGRIAVALSTANGGNAIQLFDALEPNKVLYSDSLYSGHGVVWVENRESLFALGYDELREYKLKEWDSTSPKLEMIASWEIPDESGHDLYLTNDQMLLFSTTNSVWEFNLQTNEFAPFDQLENVGHVKSINYHSRTKELVYTKGEISWWTHHVYFTNPADTLTDESVKIYKSRVYWED</sequence>
<dbReference type="EMBL" id="CP030041">
    <property type="protein sequence ID" value="AWW28847.1"/>
    <property type="molecule type" value="Genomic_DNA"/>
</dbReference>
<organism evidence="2 3">
    <name type="scientific">Echinicola strongylocentroti</name>
    <dbReference type="NCBI Taxonomy" id="1795355"/>
    <lineage>
        <taxon>Bacteria</taxon>
        <taxon>Pseudomonadati</taxon>
        <taxon>Bacteroidota</taxon>
        <taxon>Cytophagia</taxon>
        <taxon>Cytophagales</taxon>
        <taxon>Cyclobacteriaceae</taxon>
        <taxon>Echinicola</taxon>
    </lineage>
</organism>
<dbReference type="InterPro" id="IPR011047">
    <property type="entry name" value="Quinoprotein_ADH-like_sf"/>
</dbReference>
<dbReference type="RefSeq" id="WP_112782268.1">
    <property type="nucleotide sequence ID" value="NZ_CP030041.1"/>
</dbReference>
<feature type="chain" id="PRO_5016377535" description="WD40 repeat domain-containing protein" evidence="1">
    <location>
        <begin position="19"/>
        <end position="305"/>
    </location>
</feature>
<reference evidence="2 3" key="1">
    <citation type="submission" date="2018-06" db="EMBL/GenBank/DDBJ databases">
        <title>Echinicola strongylocentroti sp. nov., isolated from a sea urchin Strongylocentrotus intermedius.</title>
        <authorList>
            <person name="Bae S.S."/>
        </authorList>
    </citation>
    <scope>NUCLEOTIDE SEQUENCE [LARGE SCALE GENOMIC DNA]</scope>
    <source>
        <strain evidence="2 3">MEBiC08714</strain>
    </source>
</reference>
<keyword evidence="1" id="KW-0732">Signal</keyword>
<evidence type="ECO:0000313" key="2">
    <source>
        <dbReference type="EMBL" id="AWW28847.1"/>
    </source>
</evidence>
<dbReference type="AlphaFoldDB" id="A0A2Z4IDQ0"/>
<proteinExistence type="predicted"/>
<dbReference type="PROSITE" id="PS51257">
    <property type="entry name" value="PROKAR_LIPOPROTEIN"/>
    <property type="match status" value="1"/>
</dbReference>
<evidence type="ECO:0008006" key="4">
    <source>
        <dbReference type="Google" id="ProtNLM"/>
    </source>
</evidence>
<dbReference type="InterPro" id="IPR045383">
    <property type="entry name" value="DUF6528"/>
</dbReference>
<evidence type="ECO:0000313" key="3">
    <source>
        <dbReference type="Proteomes" id="UP000248688"/>
    </source>
</evidence>
<protein>
    <recommendedName>
        <fullName evidence="4">WD40 repeat domain-containing protein</fullName>
    </recommendedName>
</protein>
<accession>A0A2Z4IDQ0</accession>
<dbReference type="KEGG" id="est:DN752_01155"/>
<feature type="signal peptide" evidence="1">
    <location>
        <begin position="1"/>
        <end position="18"/>
    </location>
</feature>
<dbReference type="Proteomes" id="UP000248688">
    <property type="component" value="Chromosome"/>
</dbReference>
<dbReference type="OrthoDB" id="7577105at2"/>
<dbReference type="Pfam" id="PF20138">
    <property type="entry name" value="DUF6528"/>
    <property type="match status" value="1"/>
</dbReference>
<gene>
    <name evidence="2" type="ORF">DN752_01155</name>
</gene>